<dbReference type="Proteomes" id="UP000241890">
    <property type="component" value="Unassembled WGS sequence"/>
</dbReference>
<dbReference type="OrthoDB" id="2687876at2759"/>
<gene>
    <name evidence="2" type="ORF">FCC1311_099802</name>
</gene>
<keyword evidence="2" id="KW-0131">Cell cycle</keyword>
<feature type="compositionally biased region" description="Polar residues" evidence="1">
    <location>
        <begin position="26"/>
        <end position="36"/>
    </location>
</feature>
<dbReference type="InParanoid" id="A0A2R5GS99"/>
<keyword evidence="2" id="KW-0132">Cell division</keyword>
<evidence type="ECO:0000313" key="2">
    <source>
        <dbReference type="EMBL" id="GBG33757.1"/>
    </source>
</evidence>
<name>A0A2R5GS99_9STRA</name>
<dbReference type="SUPFAM" id="SSF56112">
    <property type="entry name" value="Protein kinase-like (PK-like)"/>
    <property type="match status" value="1"/>
</dbReference>
<dbReference type="GO" id="GO:0016301">
    <property type="term" value="F:kinase activity"/>
    <property type="evidence" value="ECO:0007669"/>
    <property type="project" value="UniProtKB-KW"/>
</dbReference>
<feature type="compositionally biased region" description="Basic residues" evidence="1">
    <location>
        <begin position="12"/>
        <end position="21"/>
    </location>
</feature>
<keyword evidence="3" id="KW-1185">Reference proteome</keyword>
<comment type="caution">
    <text evidence="2">The sequence shown here is derived from an EMBL/GenBank/DDBJ whole genome shotgun (WGS) entry which is preliminary data.</text>
</comment>
<proteinExistence type="predicted"/>
<accession>A0A2R5GS99</accession>
<reference evidence="2 3" key="1">
    <citation type="submission" date="2017-12" db="EMBL/GenBank/DDBJ databases">
        <title>Sequencing, de novo assembly and annotation of complete genome of a new Thraustochytrid species, strain FCC1311.</title>
        <authorList>
            <person name="Sedici K."/>
            <person name="Godart F."/>
            <person name="Aiese Cigliano R."/>
            <person name="Sanseverino W."/>
            <person name="Barakat M."/>
            <person name="Ortet P."/>
            <person name="Marechal E."/>
            <person name="Cagnac O."/>
            <person name="Amato A."/>
        </authorList>
    </citation>
    <scope>NUCLEOTIDE SEQUENCE [LARGE SCALE GENOMIC DNA]</scope>
</reference>
<evidence type="ECO:0000256" key="1">
    <source>
        <dbReference type="SAM" id="MobiDB-lite"/>
    </source>
</evidence>
<organism evidence="2 3">
    <name type="scientific">Hondaea fermentalgiana</name>
    <dbReference type="NCBI Taxonomy" id="2315210"/>
    <lineage>
        <taxon>Eukaryota</taxon>
        <taxon>Sar</taxon>
        <taxon>Stramenopiles</taxon>
        <taxon>Bigyra</taxon>
        <taxon>Labyrinthulomycetes</taxon>
        <taxon>Thraustochytrida</taxon>
        <taxon>Thraustochytriidae</taxon>
        <taxon>Hondaea</taxon>
    </lineage>
</organism>
<dbReference type="GO" id="GO:0051301">
    <property type="term" value="P:cell division"/>
    <property type="evidence" value="ECO:0007669"/>
    <property type="project" value="UniProtKB-KW"/>
</dbReference>
<evidence type="ECO:0000313" key="3">
    <source>
        <dbReference type="Proteomes" id="UP000241890"/>
    </source>
</evidence>
<dbReference type="InterPro" id="IPR011009">
    <property type="entry name" value="Kinase-like_dom_sf"/>
</dbReference>
<dbReference type="EMBL" id="BEYU01000168">
    <property type="protein sequence ID" value="GBG33757.1"/>
    <property type="molecule type" value="Genomic_DNA"/>
</dbReference>
<keyword evidence="2" id="KW-0418">Kinase</keyword>
<dbReference type="Gene3D" id="1.10.510.10">
    <property type="entry name" value="Transferase(Phosphotransferase) domain 1"/>
    <property type="match status" value="1"/>
</dbReference>
<dbReference type="AlphaFoldDB" id="A0A2R5GS99"/>
<sequence>MHRVHRIHRIASHRASHRIASHRTEPSPSQCYSAGPSSKGYPCNPQKPVPLHGANGVGFSDSTLEIAGITFHDCFAKASLYLDDETSYDTGYNLNNEQANEFMGVLVEEARLYDGEARALQGSVLPVVHYSGEFPIDGGFYLMIVMSNTGHSRGSKVGQQTARSVGLNTVHSRVHALLDKLHGAGITHGDMGLRNVNIQENGTVRLVDFGMVSLDLRQCRQDHESFDADVTGDAFSKADDYDDDDNVDNNGPTFDVDADEHDYIISSQLSFLCDPKAMRAVHDNAVLRFSVKGKGSSTKLVIIYQDDAIAQLALSHLSCDASVMIQDLQKYSKYLLFDATHNVITARGFKLFSIFGIDDKGAGVELLYVLIRHETVAVCERVFAVLANLHKDPDYKPQCVMCDMAKGPITAMHRMWQLTTHSTLVLVKSIEAVKGLLRDTDEEALKFFVDNYFADEEKVLWSAAHRRGNLDATDRMRMTNMICEAWHSVLKTRGGVAVAGDHLARAQLGRGHGHEPDARAQLQHAPAADARAVAAQPVREHHGGLVHGGAEAQLRAALAVGQPALLHAHLEAAEVEEALLELLRVVG</sequence>
<feature type="region of interest" description="Disordered" evidence="1">
    <location>
        <begin position="12"/>
        <end position="39"/>
    </location>
</feature>
<protein>
    <submittedName>
        <fullName evidence="2">Cell division protein kinase 2, putative</fullName>
    </submittedName>
</protein>
<keyword evidence="2" id="KW-0808">Transferase</keyword>